<keyword evidence="3" id="KW-1185">Reference proteome</keyword>
<dbReference type="AlphaFoldDB" id="A0A9Q3JKL3"/>
<feature type="compositionally biased region" description="Acidic residues" evidence="1">
    <location>
        <begin position="60"/>
        <end position="75"/>
    </location>
</feature>
<evidence type="ECO:0000256" key="1">
    <source>
        <dbReference type="SAM" id="MobiDB-lite"/>
    </source>
</evidence>
<proteinExistence type="predicted"/>
<feature type="compositionally biased region" description="Polar residues" evidence="1">
    <location>
        <begin position="1"/>
        <end position="17"/>
    </location>
</feature>
<accession>A0A9Q3JKL3</accession>
<comment type="caution">
    <text evidence="2">The sequence shown here is derived from an EMBL/GenBank/DDBJ whole genome shotgun (WGS) entry which is preliminary data.</text>
</comment>
<name>A0A9Q3JKL3_9BASI</name>
<sequence length="115" mass="12572">MPVQHTPQAKNKISQGNKDVLTPTERSPLDHIPSVHQLSASFDRGRPMEGAEISIPRGESEDEEGEESVEEEEPEETKVEASLKGATEAAKSPSIALSTQTLVSQAEQNFLKMME</sequence>
<feature type="region of interest" description="Disordered" evidence="1">
    <location>
        <begin position="1"/>
        <end position="93"/>
    </location>
</feature>
<evidence type="ECO:0000313" key="3">
    <source>
        <dbReference type="Proteomes" id="UP000765509"/>
    </source>
</evidence>
<protein>
    <submittedName>
        <fullName evidence="2">Uncharacterized protein</fullName>
    </submittedName>
</protein>
<organism evidence="2 3">
    <name type="scientific">Austropuccinia psidii MF-1</name>
    <dbReference type="NCBI Taxonomy" id="1389203"/>
    <lineage>
        <taxon>Eukaryota</taxon>
        <taxon>Fungi</taxon>
        <taxon>Dikarya</taxon>
        <taxon>Basidiomycota</taxon>
        <taxon>Pucciniomycotina</taxon>
        <taxon>Pucciniomycetes</taxon>
        <taxon>Pucciniales</taxon>
        <taxon>Sphaerophragmiaceae</taxon>
        <taxon>Austropuccinia</taxon>
    </lineage>
</organism>
<dbReference type="Proteomes" id="UP000765509">
    <property type="component" value="Unassembled WGS sequence"/>
</dbReference>
<dbReference type="EMBL" id="AVOT02075429">
    <property type="protein sequence ID" value="MBW0564177.1"/>
    <property type="molecule type" value="Genomic_DNA"/>
</dbReference>
<gene>
    <name evidence="2" type="ORF">O181_103892</name>
</gene>
<reference evidence="2" key="1">
    <citation type="submission" date="2021-03" db="EMBL/GenBank/DDBJ databases">
        <title>Draft genome sequence of rust myrtle Austropuccinia psidii MF-1, a brazilian biotype.</title>
        <authorList>
            <person name="Quecine M.C."/>
            <person name="Pachon D.M.R."/>
            <person name="Bonatelli M.L."/>
            <person name="Correr F.H."/>
            <person name="Franceschini L.M."/>
            <person name="Leite T.F."/>
            <person name="Margarido G.R.A."/>
            <person name="Almeida C.A."/>
            <person name="Ferrarezi J.A."/>
            <person name="Labate C.A."/>
        </authorList>
    </citation>
    <scope>NUCLEOTIDE SEQUENCE</scope>
    <source>
        <strain evidence="2">MF-1</strain>
    </source>
</reference>
<evidence type="ECO:0000313" key="2">
    <source>
        <dbReference type="EMBL" id="MBW0564177.1"/>
    </source>
</evidence>